<protein>
    <recommendedName>
        <fullName evidence="3">Transposase</fullName>
    </recommendedName>
</protein>
<dbReference type="PANTHER" id="PTHR33408:SF2">
    <property type="entry name" value="TRANSPOSASE DDE DOMAIN-CONTAINING PROTEIN"/>
    <property type="match status" value="1"/>
</dbReference>
<keyword evidence="2" id="KW-1185">Reference proteome</keyword>
<sequence>MLETIFTTVLQFLAEEKYIQLEHYFLDGTKIEANTNRYTFVWGKAVVKHKAKLDEKVRVRCFMGEMDLVGLN</sequence>
<dbReference type="Proteomes" id="UP001242811">
    <property type="component" value="Unassembled WGS sequence"/>
</dbReference>
<organism evidence="1 2">
    <name type="scientific">Paenibacillus brasilensis</name>
    <dbReference type="NCBI Taxonomy" id="128574"/>
    <lineage>
        <taxon>Bacteria</taxon>
        <taxon>Bacillati</taxon>
        <taxon>Bacillota</taxon>
        <taxon>Bacilli</taxon>
        <taxon>Bacillales</taxon>
        <taxon>Paenibacillaceae</taxon>
        <taxon>Paenibacillus</taxon>
    </lineage>
</organism>
<dbReference type="EMBL" id="JAUSWA010000006">
    <property type="protein sequence ID" value="MDQ0493359.1"/>
    <property type="molecule type" value="Genomic_DNA"/>
</dbReference>
<reference evidence="1 2" key="1">
    <citation type="submission" date="2023-07" db="EMBL/GenBank/DDBJ databases">
        <title>Genomic Encyclopedia of Type Strains, Phase IV (KMG-IV): sequencing the most valuable type-strain genomes for metagenomic binning, comparative biology and taxonomic classification.</title>
        <authorList>
            <person name="Goeker M."/>
        </authorList>
    </citation>
    <scope>NUCLEOTIDE SEQUENCE [LARGE SCALE GENOMIC DNA]</scope>
    <source>
        <strain evidence="1 2">DSM 14914</strain>
    </source>
</reference>
<evidence type="ECO:0000313" key="1">
    <source>
        <dbReference type="EMBL" id="MDQ0493359.1"/>
    </source>
</evidence>
<name>A0ABU0KZ66_9BACL</name>
<evidence type="ECO:0008006" key="3">
    <source>
        <dbReference type="Google" id="ProtNLM"/>
    </source>
</evidence>
<evidence type="ECO:0000313" key="2">
    <source>
        <dbReference type="Proteomes" id="UP001242811"/>
    </source>
</evidence>
<dbReference type="PANTHER" id="PTHR33408">
    <property type="entry name" value="TRANSPOSASE"/>
    <property type="match status" value="1"/>
</dbReference>
<gene>
    <name evidence="1" type="ORF">QOZ95_001517</name>
</gene>
<proteinExistence type="predicted"/>
<comment type="caution">
    <text evidence="1">The sequence shown here is derived from an EMBL/GenBank/DDBJ whole genome shotgun (WGS) entry which is preliminary data.</text>
</comment>
<accession>A0ABU0KZ66</accession>